<dbReference type="EC" id="2.4.2.-" evidence="4"/>
<evidence type="ECO:0000256" key="4">
    <source>
        <dbReference type="RuleBase" id="RU362114"/>
    </source>
</evidence>
<dbReference type="SUPFAM" id="SSF56399">
    <property type="entry name" value="ADP-ribosylation"/>
    <property type="match status" value="1"/>
</dbReference>
<name>A0ABM1EA52_PRICU</name>
<evidence type="ECO:0000313" key="8">
    <source>
        <dbReference type="RefSeq" id="XP_014669073.1"/>
    </source>
</evidence>
<dbReference type="Gene3D" id="3.90.228.10">
    <property type="match status" value="1"/>
</dbReference>
<evidence type="ECO:0000256" key="3">
    <source>
        <dbReference type="ARBA" id="ARBA00023027"/>
    </source>
</evidence>
<accession>A0ABM1EA52</accession>
<evidence type="ECO:0000259" key="6">
    <source>
        <dbReference type="PROSITE" id="PS51059"/>
    </source>
</evidence>
<dbReference type="InterPro" id="IPR012317">
    <property type="entry name" value="Poly(ADP-ribose)pol_cat_dom"/>
</dbReference>
<dbReference type="PROSITE" id="PS51059">
    <property type="entry name" value="PARP_CATALYTIC"/>
    <property type="match status" value="1"/>
</dbReference>
<protein>
    <recommendedName>
        <fullName evidence="4">Poly [ADP-ribose] polymerase</fullName>
        <shortName evidence="4">PARP</shortName>
        <ecNumber evidence="4">2.4.2.-</ecNumber>
    </recommendedName>
</protein>
<keyword evidence="2 4" id="KW-0808">Transferase</keyword>
<dbReference type="InterPro" id="IPR050800">
    <property type="entry name" value="ARTD/PARP"/>
</dbReference>
<evidence type="ECO:0000313" key="7">
    <source>
        <dbReference type="Proteomes" id="UP000695022"/>
    </source>
</evidence>
<dbReference type="PANTHER" id="PTHR10459">
    <property type="entry name" value="DNA LIGASE"/>
    <property type="match status" value="1"/>
</dbReference>
<organism evidence="7 8">
    <name type="scientific">Priapulus caudatus</name>
    <name type="common">Priapulid worm</name>
    <dbReference type="NCBI Taxonomy" id="37621"/>
    <lineage>
        <taxon>Eukaryota</taxon>
        <taxon>Metazoa</taxon>
        <taxon>Ecdysozoa</taxon>
        <taxon>Scalidophora</taxon>
        <taxon>Priapulida</taxon>
        <taxon>Priapulimorpha</taxon>
        <taxon>Priapulimorphida</taxon>
        <taxon>Priapulidae</taxon>
        <taxon>Priapulus</taxon>
    </lineage>
</organism>
<dbReference type="RefSeq" id="XP_014669074.1">
    <property type="nucleotide sequence ID" value="XM_014813588.1"/>
</dbReference>
<proteinExistence type="predicted"/>
<dbReference type="Pfam" id="PF00644">
    <property type="entry name" value="PARP"/>
    <property type="match status" value="1"/>
</dbReference>
<evidence type="ECO:0000256" key="1">
    <source>
        <dbReference type="ARBA" id="ARBA00022676"/>
    </source>
</evidence>
<reference evidence="8 9" key="1">
    <citation type="submission" date="2025-05" db="UniProtKB">
        <authorList>
            <consortium name="RefSeq"/>
        </authorList>
    </citation>
    <scope>IDENTIFICATION</scope>
</reference>
<sequence>MAMKSSYYARNDPAVTKKKFLLLCQVALGQVDVIDHEPRDSLPDGPRPGFNSLQGAGQNYPDPTRDVTLPTGATMPLGLPVKASKYDWGLLQYNEMIVFNEDQVCQRYIVQYSDA</sequence>
<keyword evidence="1 4" id="KW-0328">Glycosyltransferase</keyword>
<dbReference type="Proteomes" id="UP000695022">
    <property type="component" value="Unplaced"/>
</dbReference>
<dbReference type="GeneID" id="106810289"/>
<evidence type="ECO:0000256" key="5">
    <source>
        <dbReference type="SAM" id="MobiDB-lite"/>
    </source>
</evidence>
<dbReference type="RefSeq" id="XP_014669073.1">
    <property type="nucleotide sequence ID" value="XM_014813587.1"/>
</dbReference>
<feature type="region of interest" description="Disordered" evidence="5">
    <location>
        <begin position="36"/>
        <end position="72"/>
    </location>
</feature>
<gene>
    <name evidence="8 9" type="primary">LOC106810289</name>
</gene>
<feature type="domain" description="PARP catalytic" evidence="6">
    <location>
        <begin position="1"/>
        <end position="115"/>
    </location>
</feature>
<dbReference type="PANTHER" id="PTHR10459:SF108">
    <property type="entry name" value="POLY [ADP-RIBOSE] POLYMERASE"/>
    <property type="match status" value="1"/>
</dbReference>
<keyword evidence="3 4" id="KW-0520">NAD</keyword>
<keyword evidence="7" id="KW-1185">Reference proteome</keyword>
<evidence type="ECO:0000313" key="9">
    <source>
        <dbReference type="RefSeq" id="XP_014669074.1"/>
    </source>
</evidence>
<evidence type="ECO:0000256" key="2">
    <source>
        <dbReference type="ARBA" id="ARBA00022679"/>
    </source>
</evidence>